<dbReference type="InterPro" id="IPR036890">
    <property type="entry name" value="HATPase_C_sf"/>
</dbReference>
<keyword evidence="4" id="KW-0175">Coiled coil</keyword>
<dbReference type="InterPro" id="IPR050482">
    <property type="entry name" value="Sensor_HK_TwoCompSys"/>
</dbReference>
<dbReference type="Pfam" id="PF02518">
    <property type="entry name" value="HATPase_c"/>
    <property type="match status" value="1"/>
</dbReference>
<feature type="domain" description="Histidine kinase" evidence="6">
    <location>
        <begin position="249"/>
        <end position="453"/>
    </location>
</feature>
<comment type="caution">
    <text evidence="7">The sequence shown here is derived from an EMBL/GenBank/DDBJ whole genome shotgun (WGS) entry which is preliminary data.</text>
</comment>
<dbReference type="InterPro" id="IPR003594">
    <property type="entry name" value="HATPase_dom"/>
</dbReference>
<feature type="compositionally biased region" description="Low complexity" evidence="5">
    <location>
        <begin position="133"/>
        <end position="145"/>
    </location>
</feature>
<dbReference type="PROSITE" id="PS50109">
    <property type="entry name" value="HIS_KIN"/>
    <property type="match status" value="1"/>
</dbReference>
<proteinExistence type="predicted"/>
<evidence type="ECO:0000256" key="4">
    <source>
        <dbReference type="SAM" id="Coils"/>
    </source>
</evidence>
<dbReference type="Gene3D" id="3.30.565.10">
    <property type="entry name" value="Histidine kinase-like ATPase, C-terminal domain"/>
    <property type="match status" value="1"/>
</dbReference>
<organism evidence="7 8">
    <name type="scientific">Actinomycetospora rhizophila</name>
    <dbReference type="NCBI Taxonomy" id="1416876"/>
    <lineage>
        <taxon>Bacteria</taxon>
        <taxon>Bacillati</taxon>
        <taxon>Actinomycetota</taxon>
        <taxon>Actinomycetes</taxon>
        <taxon>Pseudonocardiales</taxon>
        <taxon>Pseudonocardiaceae</taxon>
        <taxon>Actinomycetospora</taxon>
    </lineage>
</organism>
<dbReference type="PANTHER" id="PTHR24421">
    <property type="entry name" value="NITRATE/NITRITE SENSOR PROTEIN NARX-RELATED"/>
    <property type="match status" value="1"/>
</dbReference>
<keyword evidence="1" id="KW-0808">Transferase</keyword>
<gene>
    <name evidence="7" type="ORF">ACFPK1_05930</name>
</gene>
<evidence type="ECO:0000256" key="5">
    <source>
        <dbReference type="SAM" id="MobiDB-lite"/>
    </source>
</evidence>
<dbReference type="CDD" id="cd16917">
    <property type="entry name" value="HATPase_UhpB-NarQ-NarX-like"/>
    <property type="match status" value="1"/>
</dbReference>
<protein>
    <submittedName>
        <fullName evidence="7">GAF domain-containing sensor histidine kinase</fullName>
    </submittedName>
</protein>
<dbReference type="Gene3D" id="3.30.450.40">
    <property type="match status" value="1"/>
</dbReference>
<name>A0ABV9ZB39_9PSEU</name>
<dbReference type="RefSeq" id="WP_378019970.1">
    <property type="nucleotide sequence ID" value="NZ_JBHSKG010000002.1"/>
</dbReference>
<dbReference type="InterPro" id="IPR005467">
    <property type="entry name" value="His_kinase_dom"/>
</dbReference>
<dbReference type="EMBL" id="JBHSKG010000002">
    <property type="protein sequence ID" value="MFC5137761.1"/>
    <property type="molecule type" value="Genomic_DNA"/>
</dbReference>
<evidence type="ECO:0000313" key="7">
    <source>
        <dbReference type="EMBL" id="MFC5137761.1"/>
    </source>
</evidence>
<accession>A0ABV9ZB39</accession>
<dbReference type="GO" id="GO:0016301">
    <property type="term" value="F:kinase activity"/>
    <property type="evidence" value="ECO:0007669"/>
    <property type="project" value="UniProtKB-KW"/>
</dbReference>
<dbReference type="Proteomes" id="UP001596175">
    <property type="component" value="Unassembled WGS sequence"/>
</dbReference>
<feature type="region of interest" description="Disordered" evidence="5">
    <location>
        <begin position="119"/>
        <end position="154"/>
    </location>
</feature>
<evidence type="ECO:0000256" key="3">
    <source>
        <dbReference type="ARBA" id="ARBA00023012"/>
    </source>
</evidence>
<evidence type="ECO:0000256" key="1">
    <source>
        <dbReference type="ARBA" id="ARBA00022679"/>
    </source>
</evidence>
<dbReference type="Gene3D" id="1.20.5.1930">
    <property type="match status" value="1"/>
</dbReference>
<evidence type="ECO:0000256" key="2">
    <source>
        <dbReference type="ARBA" id="ARBA00022777"/>
    </source>
</evidence>
<keyword evidence="8" id="KW-1185">Reference proteome</keyword>
<dbReference type="InterPro" id="IPR029016">
    <property type="entry name" value="GAF-like_dom_sf"/>
</dbReference>
<feature type="compositionally biased region" description="Basic and acidic residues" evidence="5">
    <location>
        <begin position="119"/>
        <end position="129"/>
    </location>
</feature>
<evidence type="ECO:0000259" key="6">
    <source>
        <dbReference type="PROSITE" id="PS50109"/>
    </source>
</evidence>
<evidence type="ECO:0000313" key="8">
    <source>
        <dbReference type="Proteomes" id="UP001596175"/>
    </source>
</evidence>
<dbReference type="InterPro" id="IPR011712">
    <property type="entry name" value="Sig_transdc_His_kin_sub3_dim/P"/>
</dbReference>
<dbReference type="SUPFAM" id="SSF55874">
    <property type="entry name" value="ATPase domain of HSP90 chaperone/DNA topoisomerase II/histidine kinase"/>
    <property type="match status" value="1"/>
</dbReference>
<reference evidence="8" key="1">
    <citation type="journal article" date="2019" name="Int. J. Syst. Evol. Microbiol.">
        <title>The Global Catalogue of Microorganisms (GCM) 10K type strain sequencing project: providing services to taxonomists for standard genome sequencing and annotation.</title>
        <authorList>
            <consortium name="The Broad Institute Genomics Platform"/>
            <consortium name="The Broad Institute Genome Sequencing Center for Infectious Disease"/>
            <person name="Wu L."/>
            <person name="Ma J."/>
        </authorList>
    </citation>
    <scope>NUCLEOTIDE SEQUENCE [LARGE SCALE GENOMIC DNA]</scope>
    <source>
        <strain evidence="8">XZYJ18</strain>
    </source>
</reference>
<dbReference type="Pfam" id="PF07730">
    <property type="entry name" value="HisKA_3"/>
    <property type="match status" value="1"/>
</dbReference>
<dbReference type="SUPFAM" id="SSF55781">
    <property type="entry name" value="GAF domain-like"/>
    <property type="match status" value="1"/>
</dbReference>
<keyword evidence="2 7" id="KW-0418">Kinase</keyword>
<feature type="coiled-coil region" evidence="4">
    <location>
        <begin position="210"/>
        <end position="237"/>
    </location>
</feature>
<feature type="region of interest" description="Disordered" evidence="5">
    <location>
        <begin position="456"/>
        <end position="475"/>
    </location>
</feature>
<sequence length="475" mass="51203">MSVDHHDLDQLTGIRSGKPSFYIEYLASAERLRRVIHALDRISRALVRTTEGPGTLVRSVAEAAADHLTAHWVVFALADGALPEAAPRHLVLGPAGEEVDAADPELPPWVVSHLRAVRSGEGHRHEDGATRTSSGSGSSGSSGSSDMEHDPHHLHVPVHLDGDVVGEIVAWTGAERAIDATDASVLRVLAGQTAAALQNSALHQRTMRLYGEASRHAEDLAARNDQLQRTRDALTVARQREVLDSERHRIARELHDSVTQYALSAGMQIEVVRSEMRDERQRERLETAKALTRRAVEQLRSAIYALNHSGDRGPQSLPAMLEELSTVHMPSDLRVEVRLEGRPVALSSAAERSLFRVAGEALFNAAVHAEASVAVVRLAYRKDRLVLSVSDDGTGDPEHVRRSLRVAAAGDLDGSHRGLVNMAERAREIGGSLRIRRAPQGGIRVEVGVPLGACPGPVAPAGPTSLNPEEAGSRS</sequence>
<keyword evidence="3" id="KW-0902">Two-component regulatory system</keyword>